<feature type="compositionally biased region" description="Basic and acidic residues" evidence="2">
    <location>
        <begin position="74"/>
        <end position="90"/>
    </location>
</feature>
<protein>
    <recommendedName>
        <fullName evidence="5">F-box domain-containing protein</fullName>
    </recommendedName>
</protein>
<evidence type="ECO:0000313" key="4">
    <source>
        <dbReference type="Proteomes" id="UP000722791"/>
    </source>
</evidence>
<accession>A0A8J4GBJ6</accession>
<evidence type="ECO:0000256" key="2">
    <source>
        <dbReference type="SAM" id="MobiDB-lite"/>
    </source>
</evidence>
<name>A0A8J4GBJ6_9CHLO</name>
<sequence length="306" mass="31685">MAPKKEQAKASSRRRPTLGVLGAPVYDSEEDEDFVPDDQPPTKSGRKAHNRSGACDAAGMAEQTDTNLPHRNIRLHDSSEEKRLRTRSEGSGRPSTSSHARSAKRLAADGGAAAAAAAATSMAAPDARDRDWSCLTEPILVAVLRRACAVSALPTAATAACVCRHWRDVCKNLEEEVKAAAEAAAAIADMEAAVEGEAAAAEAAAAARSAAMAVAAATAASALCNVMDTDAPITATDDDSTAAAAAWPARDGGGGSGRSPCSGAGSLWFCLNVRSRPSIRFTNEVVHKGLASRRWSQVVLEYCSQG</sequence>
<evidence type="ECO:0000313" key="3">
    <source>
        <dbReference type="EMBL" id="GIM03896.1"/>
    </source>
</evidence>
<dbReference type="Proteomes" id="UP000722791">
    <property type="component" value="Unassembled WGS sequence"/>
</dbReference>
<feature type="compositionally biased region" description="Acidic residues" evidence="2">
    <location>
        <begin position="27"/>
        <end position="36"/>
    </location>
</feature>
<reference evidence="3" key="1">
    <citation type="journal article" date="2021" name="Proc. Natl. Acad. Sci. U.S.A.">
        <title>Three genomes in the algal genus Volvox reveal the fate of a haploid sex-determining region after a transition to homothallism.</title>
        <authorList>
            <person name="Yamamoto K."/>
            <person name="Hamaji T."/>
            <person name="Kawai-Toyooka H."/>
            <person name="Matsuzaki R."/>
            <person name="Takahashi F."/>
            <person name="Nishimura Y."/>
            <person name="Kawachi M."/>
            <person name="Noguchi H."/>
            <person name="Minakuchi Y."/>
            <person name="Umen J.G."/>
            <person name="Toyoda A."/>
            <person name="Nozaki H."/>
        </authorList>
    </citation>
    <scope>NUCLEOTIDE SEQUENCE</scope>
    <source>
        <strain evidence="3">NIES-3785</strain>
    </source>
</reference>
<evidence type="ECO:0008006" key="5">
    <source>
        <dbReference type="Google" id="ProtNLM"/>
    </source>
</evidence>
<proteinExistence type="predicted"/>
<evidence type="ECO:0000256" key="1">
    <source>
        <dbReference type="SAM" id="Coils"/>
    </source>
</evidence>
<feature type="coiled-coil region" evidence="1">
    <location>
        <begin position="163"/>
        <end position="193"/>
    </location>
</feature>
<dbReference type="EMBL" id="BNCQ01000014">
    <property type="protein sequence ID" value="GIM03896.1"/>
    <property type="molecule type" value="Genomic_DNA"/>
</dbReference>
<keyword evidence="1" id="KW-0175">Coiled coil</keyword>
<dbReference type="AlphaFoldDB" id="A0A8J4GBJ6"/>
<comment type="caution">
    <text evidence="3">The sequence shown here is derived from an EMBL/GenBank/DDBJ whole genome shotgun (WGS) entry which is preliminary data.</text>
</comment>
<feature type="region of interest" description="Disordered" evidence="2">
    <location>
        <begin position="1"/>
        <end position="108"/>
    </location>
</feature>
<organism evidence="3 4">
    <name type="scientific">Volvox reticuliferus</name>
    <dbReference type="NCBI Taxonomy" id="1737510"/>
    <lineage>
        <taxon>Eukaryota</taxon>
        <taxon>Viridiplantae</taxon>
        <taxon>Chlorophyta</taxon>
        <taxon>core chlorophytes</taxon>
        <taxon>Chlorophyceae</taxon>
        <taxon>CS clade</taxon>
        <taxon>Chlamydomonadales</taxon>
        <taxon>Volvocaceae</taxon>
        <taxon>Volvox</taxon>
    </lineage>
</organism>
<gene>
    <name evidence="3" type="ORF">Vretimale_8456</name>
</gene>